<comment type="caution">
    <text evidence="10">The sequence shown here is derived from an EMBL/GenBank/DDBJ whole genome shotgun (WGS) entry which is preliminary data.</text>
</comment>
<accession>A0A6A1WYU3</accession>
<dbReference type="Proteomes" id="UP000516437">
    <property type="component" value="Chromosome 1"/>
</dbReference>
<comment type="similarity">
    <text evidence="1">Belongs to the cyclin family. Cyclin D subfamily.</text>
</comment>
<evidence type="ECO:0000256" key="5">
    <source>
        <dbReference type="ARBA" id="ARBA00023306"/>
    </source>
</evidence>
<dbReference type="EMBL" id="RXIC02000019">
    <property type="protein sequence ID" value="KAB1227760.1"/>
    <property type="molecule type" value="Genomic_DNA"/>
</dbReference>
<dbReference type="SMART" id="SM00385">
    <property type="entry name" value="CYCLIN"/>
    <property type="match status" value="1"/>
</dbReference>
<keyword evidence="11" id="KW-1185">Reference proteome</keyword>
<evidence type="ECO:0000313" key="10">
    <source>
        <dbReference type="EMBL" id="KAB1227760.1"/>
    </source>
</evidence>
<evidence type="ECO:0000256" key="3">
    <source>
        <dbReference type="ARBA" id="ARBA00022618"/>
    </source>
</evidence>
<feature type="domain" description="Cyclin-like" evidence="8">
    <location>
        <begin position="55"/>
        <end position="155"/>
    </location>
</feature>
<dbReference type="PANTHER" id="PTHR10177">
    <property type="entry name" value="CYCLINS"/>
    <property type="match status" value="1"/>
</dbReference>
<reference evidence="10 11" key="1">
    <citation type="journal article" date="2019" name="Plant Biotechnol. J.">
        <title>The red bayberry genome and genetic basis of sex determination.</title>
        <authorList>
            <person name="Jia H.M."/>
            <person name="Jia H.J."/>
            <person name="Cai Q.L."/>
            <person name="Wang Y."/>
            <person name="Zhao H.B."/>
            <person name="Yang W.F."/>
            <person name="Wang G.Y."/>
            <person name="Li Y.H."/>
            <person name="Zhan D.L."/>
            <person name="Shen Y.T."/>
            <person name="Niu Q.F."/>
            <person name="Chang L."/>
            <person name="Qiu J."/>
            <person name="Zhao L."/>
            <person name="Xie H.B."/>
            <person name="Fu W.Y."/>
            <person name="Jin J."/>
            <person name="Li X.W."/>
            <person name="Jiao Y."/>
            <person name="Zhou C.C."/>
            <person name="Tu T."/>
            <person name="Chai C.Y."/>
            <person name="Gao J.L."/>
            <person name="Fan L.J."/>
            <person name="van de Weg E."/>
            <person name="Wang J.Y."/>
            <person name="Gao Z.S."/>
        </authorList>
    </citation>
    <scope>NUCLEOTIDE SEQUENCE [LARGE SCALE GENOMIC DNA]</scope>
    <source>
        <tissue evidence="10">Leaves</tissue>
    </source>
</reference>
<dbReference type="AlphaFoldDB" id="A0A6A1WYU3"/>
<evidence type="ECO:0000313" key="11">
    <source>
        <dbReference type="Proteomes" id="UP000516437"/>
    </source>
</evidence>
<dbReference type="FunFam" id="1.10.472.10:FF:000040">
    <property type="entry name" value="D6-type cyclin"/>
    <property type="match status" value="1"/>
</dbReference>
<evidence type="ECO:0000256" key="7">
    <source>
        <dbReference type="RuleBase" id="RU000383"/>
    </source>
</evidence>
<dbReference type="CDD" id="cd20544">
    <property type="entry name" value="CYCLIN_AtCycD-like_rpt2"/>
    <property type="match status" value="1"/>
</dbReference>
<dbReference type="GO" id="GO:0051301">
    <property type="term" value="P:cell division"/>
    <property type="evidence" value="ECO:0007669"/>
    <property type="project" value="UniProtKB-KW"/>
</dbReference>
<keyword evidence="5" id="KW-0131">Cell cycle</keyword>
<dbReference type="InterPro" id="IPR039361">
    <property type="entry name" value="Cyclin"/>
</dbReference>
<dbReference type="Gene3D" id="1.10.472.10">
    <property type="entry name" value="Cyclin-like"/>
    <property type="match status" value="2"/>
</dbReference>
<dbReference type="Pfam" id="PF02984">
    <property type="entry name" value="Cyclin_C"/>
    <property type="match status" value="1"/>
</dbReference>
<evidence type="ECO:0000256" key="6">
    <source>
        <dbReference type="ARBA" id="ARBA00032263"/>
    </source>
</evidence>
<dbReference type="SMART" id="SM01332">
    <property type="entry name" value="Cyclin_C"/>
    <property type="match status" value="1"/>
</dbReference>
<sequence>MEFELEDPLTSFQEYQSDTIGDLFASESDHMLSQSLLSSLKTSDFNVSFRFEAISYMSQLSGNLDPFIPYLAVNYMDRFISKKEMPRGKPWVLRLLVLSCLSIAAKMKNTPFSPSDFLVIRFPCPLNFVAPNCKREEGCIFDSLAINKMELLILNALGWRMRPVTPFPFLYFFLSFIQLKDPPMIHVLKCRASDIIFNATNEIKLLEYKPSILAASALLSASYELFQLQFPSFKVSILSCKYVNKENLLKCFNALREMVVTVEGYESMLDTVSSTRTPLSVLDRRCTQWKCNNTSTDTTTEPEKRDVKRRKLNGESFQIKQN</sequence>
<evidence type="ECO:0000256" key="1">
    <source>
        <dbReference type="ARBA" id="ARBA00009065"/>
    </source>
</evidence>
<dbReference type="FunFam" id="1.10.472.10:FF:000060">
    <property type="entry name" value="D6-type cyclin"/>
    <property type="match status" value="1"/>
</dbReference>
<evidence type="ECO:0000259" key="8">
    <source>
        <dbReference type="SMART" id="SM00385"/>
    </source>
</evidence>
<dbReference type="OrthoDB" id="306099at2759"/>
<dbReference type="SUPFAM" id="SSF47954">
    <property type="entry name" value="Cyclin-like"/>
    <property type="match status" value="2"/>
</dbReference>
<name>A0A6A1WYU3_9ROSI</name>
<dbReference type="InterPro" id="IPR013763">
    <property type="entry name" value="Cyclin-like_dom"/>
</dbReference>
<evidence type="ECO:0000256" key="2">
    <source>
        <dbReference type="ARBA" id="ARBA00011177"/>
    </source>
</evidence>
<comment type="subunit">
    <text evidence="2">Interacts with the CDC2 protein kinase to form a serine/threonine kinase holoenzyme complex also known as maturation promoting factor (MPF). The cyclin subunit imparts substrate specificity to the complex.</text>
</comment>
<dbReference type="Pfam" id="PF00134">
    <property type="entry name" value="Cyclin_N"/>
    <property type="match status" value="1"/>
</dbReference>
<dbReference type="InterPro" id="IPR004367">
    <property type="entry name" value="Cyclin_C-dom"/>
</dbReference>
<organism evidence="10 11">
    <name type="scientific">Morella rubra</name>
    <name type="common">Chinese bayberry</name>
    <dbReference type="NCBI Taxonomy" id="262757"/>
    <lineage>
        <taxon>Eukaryota</taxon>
        <taxon>Viridiplantae</taxon>
        <taxon>Streptophyta</taxon>
        <taxon>Embryophyta</taxon>
        <taxon>Tracheophyta</taxon>
        <taxon>Spermatophyta</taxon>
        <taxon>Magnoliopsida</taxon>
        <taxon>eudicotyledons</taxon>
        <taxon>Gunneridae</taxon>
        <taxon>Pentapetalae</taxon>
        <taxon>rosids</taxon>
        <taxon>fabids</taxon>
        <taxon>Fagales</taxon>
        <taxon>Myricaceae</taxon>
        <taxon>Morella</taxon>
    </lineage>
</organism>
<dbReference type="InterPro" id="IPR006671">
    <property type="entry name" value="Cyclin_N"/>
</dbReference>
<dbReference type="InterPro" id="IPR036915">
    <property type="entry name" value="Cyclin-like_sf"/>
</dbReference>
<evidence type="ECO:0000259" key="9">
    <source>
        <dbReference type="SMART" id="SM01332"/>
    </source>
</evidence>
<proteinExistence type="inferred from homology"/>
<evidence type="ECO:0000256" key="4">
    <source>
        <dbReference type="ARBA" id="ARBA00023127"/>
    </source>
</evidence>
<feature type="domain" description="Cyclin C-terminal" evidence="9">
    <location>
        <begin position="164"/>
        <end position="279"/>
    </location>
</feature>
<protein>
    <recommendedName>
        <fullName evidence="6">B-like cyclin</fullName>
    </recommendedName>
</protein>
<gene>
    <name evidence="10" type="ORF">CJ030_MR1G028907</name>
</gene>
<keyword evidence="4 7" id="KW-0195">Cyclin</keyword>
<keyword evidence="3" id="KW-0132">Cell division</keyword>